<keyword evidence="2" id="KW-1185">Reference proteome</keyword>
<reference evidence="1 2" key="1">
    <citation type="journal article" date="2024" name="G3 (Bethesda)">
        <title>Genome assembly of Hibiscus sabdariffa L. provides insights into metabolisms of medicinal natural products.</title>
        <authorList>
            <person name="Kim T."/>
        </authorList>
    </citation>
    <scope>NUCLEOTIDE SEQUENCE [LARGE SCALE GENOMIC DNA]</scope>
    <source>
        <strain evidence="1">TK-2024</strain>
        <tissue evidence="1">Old leaves</tissue>
    </source>
</reference>
<proteinExistence type="predicted"/>
<sequence length="71" mass="7660">MSTKASMIIPRIAFVSPLSAISFSARSKLPDYTHMKRDVQCKIMRQKGGVGSGSDSWALTGVGYPTKIIGQ</sequence>
<accession>A0ABR2FJH1</accession>
<organism evidence="1 2">
    <name type="scientific">Hibiscus sabdariffa</name>
    <name type="common">roselle</name>
    <dbReference type="NCBI Taxonomy" id="183260"/>
    <lineage>
        <taxon>Eukaryota</taxon>
        <taxon>Viridiplantae</taxon>
        <taxon>Streptophyta</taxon>
        <taxon>Embryophyta</taxon>
        <taxon>Tracheophyta</taxon>
        <taxon>Spermatophyta</taxon>
        <taxon>Magnoliopsida</taxon>
        <taxon>eudicotyledons</taxon>
        <taxon>Gunneridae</taxon>
        <taxon>Pentapetalae</taxon>
        <taxon>rosids</taxon>
        <taxon>malvids</taxon>
        <taxon>Malvales</taxon>
        <taxon>Malvaceae</taxon>
        <taxon>Malvoideae</taxon>
        <taxon>Hibiscus</taxon>
    </lineage>
</organism>
<dbReference type="Proteomes" id="UP001472677">
    <property type="component" value="Unassembled WGS sequence"/>
</dbReference>
<dbReference type="EMBL" id="JBBPBM010000006">
    <property type="protein sequence ID" value="KAK8581011.1"/>
    <property type="molecule type" value="Genomic_DNA"/>
</dbReference>
<evidence type="ECO:0000313" key="2">
    <source>
        <dbReference type="Proteomes" id="UP001472677"/>
    </source>
</evidence>
<comment type="caution">
    <text evidence="1">The sequence shown here is derived from an EMBL/GenBank/DDBJ whole genome shotgun (WGS) entry which is preliminary data.</text>
</comment>
<gene>
    <name evidence="1" type="ORF">V6N12_071257</name>
</gene>
<evidence type="ECO:0000313" key="1">
    <source>
        <dbReference type="EMBL" id="KAK8581011.1"/>
    </source>
</evidence>
<name>A0ABR2FJH1_9ROSI</name>
<protein>
    <submittedName>
        <fullName evidence="1">Uncharacterized protein</fullName>
    </submittedName>
</protein>